<dbReference type="Proteomes" id="UP001054945">
    <property type="component" value="Unassembled WGS sequence"/>
</dbReference>
<evidence type="ECO:0000313" key="2">
    <source>
        <dbReference type="Proteomes" id="UP001054945"/>
    </source>
</evidence>
<keyword evidence="2" id="KW-1185">Reference proteome</keyword>
<reference evidence="1 2" key="1">
    <citation type="submission" date="2021-06" db="EMBL/GenBank/DDBJ databases">
        <title>Caerostris extrusa draft genome.</title>
        <authorList>
            <person name="Kono N."/>
            <person name="Arakawa K."/>
        </authorList>
    </citation>
    <scope>NUCLEOTIDE SEQUENCE [LARGE SCALE GENOMIC DNA]</scope>
</reference>
<proteinExistence type="predicted"/>
<name>A0AAV4MG61_CAEEX</name>
<sequence length="93" mass="10295">MAIYYHSILWTAALVDINKNNPQISSVAGGCQSLSSSYFDKTALSGLSVTKQTCMAFMQTRKTLFESRTQSRHYGEEVLQGTLLVNLAHSIHP</sequence>
<comment type="caution">
    <text evidence="1">The sequence shown here is derived from an EMBL/GenBank/DDBJ whole genome shotgun (WGS) entry which is preliminary data.</text>
</comment>
<protein>
    <submittedName>
        <fullName evidence="1">Uncharacterized protein</fullName>
    </submittedName>
</protein>
<evidence type="ECO:0000313" key="1">
    <source>
        <dbReference type="EMBL" id="GIX71016.1"/>
    </source>
</evidence>
<accession>A0AAV4MG61</accession>
<gene>
    <name evidence="1" type="ORF">CEXT_517311</name>
</gene>
<dbReference type="EMBL" id="BPLR01019709">
    <property type="protein sequence ID" value="GIX71016.1"/>
    <property type="molecule type" value="Genomic_DNA"/>
</dbReference>
<organism evidence="1 2">
    <name type="scientific">Caerostris extrusa</name>
    <name type="common">Bark spider</name>
    <name type="synonym">Caerostris bankana</name>
    <dbReference type="NCBI Taxonomy" id="172846"/>
    <lineage>
        <taxon>Eukaryota</taxon>
        <taxon>Metazoa</taxon>
        <taxon>Ecdysozoa</taxon>
        <taxon>Arthropoda</taxon>
        <taxon>Chelicerata</taxon>
        <taxon>Arachnida</taxon>
        <taxon>Araneae</taxon>
        <taxon>Araneomorphae</taxon>
        <taxon>Entelegynae</taxon>
        <taxon>Araneoidea</taxon>
        <taxon>Araneidae</taxon>
        <taxon>Caerostris</taxon>
    </lineage>
</organism>
<dbReference type="AlphaFoldDB" id="A0AAV4MG61"/>